<name>A0AAW9EA65_KLEAE</name>
<accession>A0AAW9EA65</accession>
<gene>
    <name evidence="1" type="ORF">SJ059_28555</name>
</gene>
<protein>
    <submittedName>
        <fullName evidence="1">Uncharacterized protein</fullName>
    </submittedName>
</protein>
<evidence type="ECO:0000313" key="1">
    <source>
        <dbReference type="EMBL" id="MDX7018375.1"/>
    </source>
</evidence>
<feature type="non-terminal residue" evidence="1">
    <location>
        <position position="1"/>
    </location>
</feature>
<dbReference type="Proteomes" id="UP001279012">
    <property type="component" value="Unassembled WGS sequence"/>
</dbReference>
<evidence type="ECO:0000313" key="2">
    <source>
        <dbReference type="Proteomes" id="UP001279012"/>
    </source>
</evidence>
<dbReference type="EMBL" id="JAWZZT010000852">
    <property type="protein sequence ID" value="MDX7018375.1"/>
    <property type="molecule type" value="Genomic_DNA"/>
</dbReference>
<comment type="caution">
    <text evidence="1">The sequence shown here is derived from an EMBL/GenBank/DDBJ whole genome shotgun (WGS) entry which is preliminary data.</text>
</comment>
<proteinExistence type="predicted"/>
<sequence length="72" mass="7706">PDTGQVISSNSYDLMAARDMATANPELTIAHPDTGQPAKLSDVLAEFDDQIHTVQAESKVYSVAAACFLRNP</sequence>
<reference evidence="1" key="1">
    <citation type="submission" date="2023-11" db="EMBL/GenBank/DDBJ databases">
        <title>Detection of rare carbapenemases in Enterobacterales - comparison of two colorimetric and two CIM-based carbapenemase assays.</title>
        <authorList>
            <person name="Schaffarczyk L."/>
            <person name="Noster J."/>
            <person name="Stelzer Y."/>
            <person name="Sattler J."/>
            <person name="Gatermann S."/>
            <person name="Hamprecht A."/>
        </authorList>
    </citation>
    <scope>NUCLEOTIDE SEQUENCE</scope>
    <source>
        <strain evidence="1">CIM-Cont-037</strain>
    </source>
</reference>
<dbReference type="AlphaFoldDB" id="A0AAW9EA65"/>
<organism evidence="1 2">
    <name type="scientific">Klebsiella aerogenes</name>
    <name type="common">Enterobacter aerogenes</name>
    <dbReference type="NCBI Taxonomy" id="548"/>
    <lineage>
        <taxon>Bacteria</taxon>
        <taxon>Pseudomonadati</taxon>
        <taxon>Pseudomonadota</taxon>
        <taxon>Gammaproteobacteria</taxon>
        <taxon>Enterobacterales</taxon>
        <taxon>Enterobacteriaceae</taxon>
        <taxon>Klebsiella/Raoultella group</taxon>
        <taxon>Klebsiella</taxon>
    </lineage>
</organism>